<evidence type="ECO:0000313" key="2">
    <source>
        <dbReference type="EMBL" id="AHI19400.1"/>
    </source>
</evidence>
<feature type="transmembrane region" description="Helical" evidence="1">
    <location>
        <begin position="12"/>
        <end position="37"/>
    </location>
</feature>
<sequence>MKSVFKFFQVLFYVFMVLFLIGGAAIVIIQTFGIVTASGGTVTGVNEWLSPWVFSCATACAVCAFVLNYSKDMVKPTEEE</sequence>
<dbReference type="Proteomes" id="UP000019226">
    <property type="component" value="Chromosome"/>
</dbReference>
<keyword evidence="3" id="KW-1185">Reference proteome</keyword>
<feature type="transmembrane region" description="Helical" evidence="1">
    <location>
        <begin position="49"/>
        <end position="69"/>
    </location>
</feature>
<protein>
    <submittedName>
        <fullName evidence="2">Or membrane protein</fullName>
    </submittedName>
</protein>
<reference evidence="3" key="1">
    <citation type="submission" date="2013-02" db="EMBL/GenBank/DDBJ databases">
        <title>The complete genome sequence of Corynebacterium casei LMG S-19264 (=DSM 44701).</title>
        <authorList>
            <person name="Ruckert C."/>
            <person name="Albersmeier A."/>
            <person name="Kalinowski J."/>
        </authorList>
    </citation>
    <scope>NUCLEOTIDE SEQUENCE [LARGE SCALE GENOMIC DNA]</scope>
    <source>
        <strain evidence="3">LMG S-19264</strain>
    </source>
</reference>
<proteinExistence type="predicted"/>
<organism evidence="2 3">
    <name type="scientific">Corynebacterium casei LMG S-19264</name>
    <dbReference type="NCBI Taxonomy" id="1285583"/>
    <lineage>
        <taxon>Bacteria</taxon>
        <taxon>Bacillati</taxon>
        <taxon>Actinomycetota</taxon>
        <taxon>Actinomycetes</taxon>
        <taxon>Mycobacteriales</taxon>
        <taxon>Corynebacteriaceae</taxon>
        <taxon>Corynebacterium</taxon>
    </lineage>
</organism>
<keyword evidence="1" id="KW-1133">Transmembrane helix</keyword>
<evidence type="ECO:0000313" key="3">
    <source>
        <dbReference type="Proteomes" id="UP000019226"/>
    </source>
</evidence>
<name>A0ABM5PN54_9CORY</name>
<accession>A0ABM5PN54</accession>
<keyword evidence="1" id="KW-0812">Transmembrane</keyword>
<evidence type="ECO:0000256" key="1">
    <source>
        <dbReference type="SAM" id="Phobius"/>
    </source>
</evidence>
<dbReference type="EMBL" id="CP004350">
    <property type="protein sequence ID" value="AHI19400.1"/>
    <property type="molecule type" value="Genomic_DNA"/>
</dbReference>
<dbReference type="RefSeq" id="WP_025387210.1">
    <property type="nucleotide sequence ID" value="NZ_CP004350.1"/>
</dbReference>
<gene>
    <name evidence="2" type="ORF">CCASEI_04110</name>
</gene>
<dbReference type="GeneID" id="82876994"/>
<keyword evidence="1" id="KW-0472">Membrane</keyword>